<evidence type="ECO:0000313" key="2">
    <source>
        <dbReference type="Proteomes" id="UP000681425"/>
    </source>
</evidence>
<dbReference type="EMBL" id="CP073910">
    <property type="protein sequence ID" value="QUT07673.1"/>
    <property type="molecule type" value="Genomic_DNA"/>
</dbReference>
<dbReference type="Proteomes" id="UP000681425">
    <property type="component" value="Chromosome"/>
</dbReference>
<gene>
    <name evidence="1" type="ORF">KFK14_09940</name>
</gene>
<dbReference type="AlphaFoldDB" id="A0A975KA81"/>
<sequence>MTHVTPFIQNRQRLAQAPGKLWSARHSQQGCQGTRAAGAVPLAPSGTAPNPVSTVVNLPDAFPLSDAPARVMAVLTTFEHQAMFRIIKGADRDKNGVVPGGDIFRLRKGSRTHALCGVTS</sequence>
<dbReference type="KEGG" id="spph:KFK14_09940"/>
<name>A0A975KA81_9SPHN</name>
<evidence type="ECO:0000313" key="1">
    <source>
        <dbReference type="EMBL" id="QUT07673.1"/>
    </source>
</evidence>
<protein>
    <submittedName>
        <fullName evidence="1">Uncharacterized protein</fullName>
    </submittedName>
</protein>
<proteinExistence type="predicted"/>
<keyword evidence="2" id="KW-1185">Reference proteome</keyword>
<reference evidence="1" key="1">
    <citation type="submission" date="2021-04" db="EMBL/GenBank/DDBJ databases">
        <title>Isolation of p-tert-butylphenol degrading bacteria Sphingobium phenoxybenzoativorans Tas13 from active sludge.</title>
        <authorList>
            <person name="Li Y."/>
        </authorList>
    </citation>
    <scope>NUCLEOTIDE SEQUENCE</scope>
    <source>
        <strain evidence="1">Tas13</strain>
    </source>
</reference>
<organism evidence="1 2">
    <name type="scientific">Sphingobium phenoxybenzoativorans</name>
    <dbReference type="NCBI Taxonomy" id="1592790"/>
    <lineage>
        <taxon>Bacteria</taxon>
        <taxon>Pseudomonadati</taxon>
        <taxon>Pseudomonadota</taxon>
        <taxon>Alphaproteobacteria</taxon>
        <taxon>Sphingomonadales</taxon>
        <taxon>Sphingomonadaceae</taxon>
        <taxon>Sphingobium</taxon>
    </lineage>
</organism>
<accession>A0A975KA81</accession>
<dbReference type="RefSeq" id="WP_156448118.1">
    <property type="nucleotide sequence ID" value="NZ_CP073910.1"/>
</dbReference>